<evidence type="ECO:0000256" key="12">
    <source>
        <dbReference type="PROSITE-ProRule" id="PRU01319"/>
    </source>
</evidence>
<accession>A0A285NXA8</accession>
<dbReference type="InterPro" id="IPR036397">
    <property type="entry name" value="RNaseH_sf"/>
</dbReference>
<dbReference type="Gene3D" id="3.30.420.10">
    <property type="entry name" value="Ribonuclease H-like superfamily/Ribonuclease H"/>
    <property type="match status" value="1"/>
</dbReference>
<feature type="binding site" evidence="12">
    <location>
        <position position="179"/>
    </location>
    <ligand>
        <name>a divalent metal cation</name>
        <dbReference type="ChEBI" id="CHEBI:60240"/>
    </ligand>
</feature>
<dbReference type="GO" id="GO:0043137">
    <property type="term" value="P:DNA replication, removal of RNA primer"/>
    <property type="evidence" value="ECO:0007669"/>
    <property type="project" value="TreeGrafter"/>
</dbReference>
<dbReference type="Pfam" id="PF01351">
    <property type="entry name" value="RNase_HII"/>
    <property type="match status" value="1"/>
</dbReference>
<keyword evidence="10 12" id="KW-0378">Hydrolase</keyword>
<dbReference type="GO" id="GO:0006298">
    <property type="term" value="P:mismatch repair"/>
    <property type="evidence" value="ECO:0007669"/>
    <property type="project" value="TreeGrafter"/>
</dbReference>
<dbReference type="AlphaFoldDB" id="A0A285NXA8"/>
<dbReference type="GO" id="GO:0004523">
    <property type="term" value="F:RNA-DNA hybrid ribonuclease activity"/>
    <property type="evidence" value="ECO:0007669"/>
    <property type="project" value="UniProtKB-UniRule"/>
</dbReference>
<dbReference type="EC" id="3.1.26.4" evidence="13"/>
<evidence type="ECO:0000256" key="6">
    <source>
        <dbReference type="ARBA" id="ARBA00022490"/>
    </source>
</evidence>
<name>A0A285NXA8_9AQUI</name>
<evidence type="ECO:0000256" key="1">
    <source>
        <dbReference type="ARBA" id="ARBA00000077"/>
    </source>
</evidence>
<comment type="similarity">
    <text evidence="5">Belongs to the RNase HII family. RnhC subfamily.</text>
</comment>
<reference evidence="16" key="1">
    <citation type="submission" date="2017-09" db="EMBL/GenBank/DDBJ databases">
        <authorList>
            <person name="Varghese N."/>
            <person name="Submissions S."/>
        </authorList>
    </citation>
    <scope>NUCLEOTIDE SEQUENCE [LARGE SCALE GENOMIC DNA]</scope>
    <source>
        <strain evidence="16">DSM 2913</strain>
    </source>
</reference>
<comment type="subcellular location">
    <subcellularLocation>
        <location evidence="4">Cytoplasm</location>
    </subcellularLocation>
</comment>
<evidence type="ECO:0000256" key="8">
    <source>
        <dbReference type="ARBA" id="ARBA00022723"/>
    </source>
</evidence>
<keyword evidence="9 12" id="KW-0255">Endonuclease</keyword>
<dbReference type="GO" id="GO:0003723">
    <property type="term" value="F:RNA binding"/>
    <property type="evidence" value="ECO:0007669"/>
    <property type="project" value="UniProtKB-UniRule"/>
</dbReference>
<dbReference type="RefSeq" id="WP_096601347.1">
    <property type="nucleotide sequence ID" value="NZ_OBEN01000003.1"/>
</dbReference>
<dbReference type="InterPro" id="IPR001352">
    <property type="entry name" value="RNase_HII/HIII"/>
</dbReference>
<dbReference type="Gene3D" id="3.30.310.10">
    <property type="entry name" value="TATA-Binding Protein"/>
    <property type="match status" value="1"/>
</dbReference>
<dbReference type="PANTHER" id="PTHR10954">
    <property type="entry name" value="RIBONUCLEASE H2 SUBUNIT A"/>
    <property type="match status" value="1"/>
</dbReference>
<dbReference type="GO" id="GO:0032299">
    <property type="term" value="C:ribonuclease H2 complex"/>
    <property type="evidence" value="ECO:0007669"/>
    <property type="project" value="TreeGrafter"/>
</dbReference>
<comment type="cofactor">
    <cofactor evidence="12">
        <name>Mn(2+)</name>
        <dbReference type="ChEBI" id="CHEBI:29035"/>
    </cofactor>
    <cofactor evidence="12">
        <name>Mg(2+)</name>
        <dbReference type="ChEBI" id="CHEBI:18420"/>
    </cofactor>
    <text evidence="12">Manganese or magnesium. Binds 1 divalent metal ion per monomer in the absence of substrate. May bind a second metal ion after substrate binding.</text>
</comment>
<keyword evidence="6" id="KW-0963">Cytoplasm</keyword>
<feature type="binding site" evidence="12">
    <location>
        <position position="81"/>
    </location>
    <ligand>
        <name>a divalent metal cation</name>
        <dbReference type="ChEBI" id="CHEBI:60240"/>
    </ligand>
</feature>
<evidence type="ECO:0000256" key="11">
    <source>
        <dbReference type="ARBA" id="ARBA00022842"/>
    </source>
</evidence>
<dbReference type="EMBL" id="OBEN01000003">
    <property type="protein sequence ID" value="SNZ13553.1"/>
    <property type="molecule type" value="Genomic_DNA"/>
</dbReference>
<evidence type="ECO:0000256" key="3">
    <source>
        <dbReference type="ARBA" id="ARBA00004065"/>
    </source>
</evidence>
<keyword evidence="7 12" id="KW-0540">Nuclease</keyword>
<keyword evidence="11" id="KW-0460">Magnesium</keyword>
<proteinExistence type="inferred from homology"/>
<comment type="cofactor">
    <cofactor evidence="2">
        <name>Mg(2+)</name>
        <dbReference type="ChEBI" id="CHEBI:18420"/>
    </cofactor>
</comment>
<dbReference type="NCBIfam" id="TIGR00716">
    <property type="entry name" value="rnhC"/>
    <property type="match status" value="1"/>
</dbReference>
<evidence type="ECO:0000256" key="4">
    <source>
        <dbReference type="ARBA" id="ARBA00004496"/>
    </source>
</evidence>
<dbReference type="InterPro" id="IPR004641">
    <property type="entry name" value="RNase_HIII"/>
</dbReference>
<dbReference type="OrthoDB" id="9777935at2"/>
<protein>
    <recommendedName>
        <fullName evidence="13">Ribonuclease</fullName>
        <ecNumber evidence="13">3.1.26.4</ecNumber>
    </recommendedName>
</protein>
<evidence type="ECO:0000256" key="2">
    <source>
        <dbReference type="ARBA" id="ARBA00001946"/>
    </source>
</evidence>
<evidence type="ECO:0000313" key="16">
    <source>
        <dbReference type="Proteomes" id="UP000218627"/>
    </source>
</evidence>
<dbReference type="PROSITE" id="PS51975">
    <property type="entry name" value="RNASE_H_2"/>
    <property type="match status" value="1"/>
</dbReference>
<feature type="binding site" evidence="12">
    <location>
        <position position="80"/>
    </location>
    <ligand>
        <name>a divalent metal cation</name>
        <dbReference type="ChEBI" id="CHEBI:60240"/>
    </ligand>
</feature>
<evidence type="ECO:0000256" key="5">
    <source>
        <dbReference type="ARBA" id="ARBA00008378"/>
    </source>
</evidence>
<evidence type="ECO:0000256" key="9">
    <source>
        <dbReference type="ARBA" id="ARBA00022759"/>
    </source>
</evidence>
<comment type="catalytic activity">
    <reaction evidence="1 12 13">
        <text>Endonucleolytic cleavage to 5'-phosphomonoester.</text>
        <dbReference type="EC" id="3.1.26.4"/>
    </reaction>
</comment>
<sequence length="256" mass="29187">MNVSLRLPEEYYRQVREHLKGMGFQEREVPHALWSVCKEGTCATLYPSGALLLQGKESKHLADFILSLIETPQNVMVGCDESGKGDVFGPLVVCCVVIFPSSYKKVLSIAPKDCKLLKDEELCKKVESLSGLVDARCIIYEPELLNELYERFKNLNRILDRAYSELIKSLEYNVKIRIDAYSLRNPFGSTVIFEPKGERDIAVSVASMFARAKFLEWLKQYDLPKGASKSVMKVAKEMFQKDPKRAKKLIKTFFLD</sequence>
<evidence type="ECO:0000259" key="14">
    <source>
        <dbReference type="PROSITE" id="PS51975"/>
    </source>
</evidence>
<gene>
    <name evidence="15" type="ORF">SAMN06265353_0783</name>
</gene>
<keyword evidence="8 12" id="KW-0479">Metal-binding</keyword>
<dbReference type="SUPFAM" id="SSF53098">
    <property type="entry name" value="Ribonuclease H-like"/>
    <property type="match status" value="1"/>
</dbReference>
<dbReference type="InterPro" id="IPR024567">
    <property type="entry name" value="RNase_HII/HIII_dom"/>
</dbReference>
<keyword evidence="16" id="KW-1185">Reference proteome</keyword>
<dbReference type="InterPro" id="IPR012337">
    <property type="entry name" value="RNaseH-like_sf"/>
</dbReference>
<dbReference type="GO" id="GO:0046872">
    <property type="term" value="F:metal ion binding"/>
    <property type="evidence" value="ECO:0007669"/>
    <property type="project" value="UniProtKB-KW"/>
</dbReference>
<dbReference type="Proteomes" id="UP000218627">
    <property type="component" value="Unassembled WGS sequence"/>
</dbReference>
<evidence type="ECO:0000256" key="10">
    <source>
        <dbReference type="ARBA" id="ARBA00022801"/>
    </source>
</evidence>
<dbReference type="GO" id="GO:0005737">
    <property type="term" value="C:cytoplasm"/>
    <property type="evidence" value="ECO:0007669"/>
    <property type="project" value="UniProtKB-SubCell"/>
</dbReference>
<evidence type="ECO:0000313" key="15">
    <source>
        <dbReference type="EMBL" id="SNZ13553.1"/>
    </source>
</evidence>
<evidence type="ECO:0000256" key="7">
    <source>
        <dbReference type="ARBA" id="ARBA00022722"/>
    </source>
</evidence>
<dbReference type="PANTHER" id="PTHR10954:SF18">
    <property type="entry name" value="RIBONUCLEASE HII"/>
    <property type="match status" value="1"/>
</dbReference>
<feature type="domain" description="RNase H type-2" evidence="14">
    <location>
        <begin position="74"/>
        <end position="256"/>
    </location>
</feature>
<comment type="function">
    <text evidence="3 13">Endonuclease that specifically degrades the RNA of RNA-DNA hybrids.</text>
</comment>
<organism evidence="15 16">
    <name type="scientific">Hydrogenobacter hydrogenophilus</name>
    <dbReference type="NCBI Taxonomy" id="35835"/>
    <lineage>
        <taxon>Bacteria</taxon>
        <taxon>Pseudomonadati</taxon>
        <taxon>Aquificota</taxon>
        <taxon>Aquificia</taxon>
        <taxon>Aquificales</taxon>
        <taxon>Aquificaceae</taxon>
        <taxon>Hydrogenobacter</taxon>
    </lineage>
</organism>
<dbReference type="InterPro" id="IPR012295">
    <property type="entry name" value="TBP_dom_sf"/>
</dbReference>
<evidence type="ECO:0000256" key="13">
    <source>
        <dbReference type="RuleBase" id="RU003515"/>
    </source>
</evidence>